<dbReference type="HAMAP" id="MF_01080">
    <property type="entry name" value="TruB_bact"/>
    <property type="match status" value="1"/>
</dbReference>
<dbReference type="InterPro" id="IPR014780">
    <property type="entry name" value="tRNA_psdUridine_synth_TruB"/>
</dbReference>
<dbReference type="InterPro" id="IPR002501">
    <property type="entry name" value="PsdUridine_synth_N"/>
</dbReference>
<dbReference type="PANTHER" id="PTHR13767">
    <property type="entry name" value="TRNA-PSEUDOURIDINE SYNTHASE"/>
    <property type="match status" value="1"/>
</dbReference>
<dbReference type="GO" id="GO:0160148">
    <property type="term" value="F:tRNA pseudouridine(55) synthase activity"/>
    <property type="evidence" value="ECO:0007669"/>
    <property type="project" value="UniProtKB-EC"/>
</dbReference>
<dbReference type="EMBL" id="PGFH01000003">
    <property type="protein sequence ID" value="PJJ78113.1"/>
    <property type="molecule type" value="Genomic_DNA"/>
</dbReference>
<dbReference type="Proteomes" id="UP000231742">
    <property type="component" value="Unassembled WGS sequence"/>
</dbReference>
<evidence type="ECO:0000256" key="5">
    <source>
        <dbReference type="HAMAP-Rule" id="MF_01080"/>
    </source>
</evidence>
<comment type="similarity">
    <text evidence="2 5">Belongs to the pseudouridine synthase TruB family. Type 1 subfamily.</text>
</comment>
<feature type="active site" description="Nucleophile" evidence="5">
    <location>
        <position position="46"/>
    </location>
</feature>
<dbReference type="EC" id="5.4.99.25" evidence="5"/>
<feature type="domain" description="tRNA pseudouridylate synthase B C-terminal" evidence="9">
    <location>
        <begin position="186"/>
        <end position="222"/>
    </location>
</feature>
<dbReference type="InterPro" id="IPR032819">
    <property type="entry name" value="TruB_C"/>
</dbReference>
<evidence type="ECO:0000256" key="2">
    <source>
        <dbReference type="ARBA" id="ARBA00005642"/>
    </source>
</evidence>
<dbReference type="PANTHER" id="PTHR13767:SF2">
    <property type="entry name" value="PSEUDOURIDYLATE SYNTHASE TRUB1"/>
    <property type="match status" value="1"/>
</dbReference>
<dbReference type="NCBIfam" id="TIGR00431">
    <property type="entry name" value="TruB"/>
    <property type="match status" value="1"/>
</dbReference>
<evidence type="ECO:0000259" key="7">
    <source>
        <dbReference type="Pfam" id="PF01509"/>
    </source>
</evidence>
<comment type="function">
    <text evidence="5">Responsible for synthesis of pseudouridine from uracil-55 in the psi GC loop of transfer RNAs.</text>
</comment>
<proteinExistence type="inferred from homology"/>
<dbReference type="Gene3D" id="3.30.2350.10">
    <property type="entry name" value="Pseudouridine synthase"/>
    <property type="match status" value="1"/>
</dbReference>
<dbReference type="Gene3D" id="2.30.130.10">
    <property type="entry name" value="PUA domain"/>
    <property type="match status" value="1"/>
</dbReference>
<evidence type="ECO:0000313" key="11">
    <source>
        <dbReference type="Proteomes" id="UP000231742"/>
    </source>
</evidence>
<keyword evidence="11" id="KW-1185">Reference proteome</keyword>
<reference evidence="10 11" key="1">
    <citation type="submission" date="2017-11" db="EMBL/GenBank/DDBJ databases">
        <title>Genomic Encyclopedia of Archaeal and Bacterial Type Strains, Phase II (KMG-II): From Individual Species to Whole Genera.</title>
        <authorList>
            <person name="Goeker M."/>
        </authorList>
    </citation>
    <scope>NUCLEOTIDE SEQUENCE [LARGE SCALE GENOMIC DNA]</scope>
    <source>
        <strain evidence="10 11">DSM 16400</strain>
    </source>
</reference>
<dbReference type="Pfam" id="PF09142">
    <property type="entry name" value="TruB_C"/>
    <property type="match status" value="1"/>
</dbReference>
<comment type="catalytic activity">
    <reaction evidence="1 5">
        <text>uridine(55) in tRNA = pseudouridine(55) in tRNA</text>
        <dbReference type="Rhea" id="RHEA:42532"/>
        <dbReference type="Rhea" id="RHEA-COMP:10101"/>
        <dbReference type="Rhea" id="RHEA-COMP:10102"/>
        <dbReference type="ChEBI" id="CHEBI:65314"/>
        <dbReference type="ChEBI" id="CHEBI:65315"/>
        <dbReference type="EC" id="5.4.99.25"/>
    </reaction>
</comment>
<dbReference type="CDD" id="cd02573">
    <property type="entry name" value="PseudoU_synth_EcTruB"/>
    <property type="match status" value="1"/>
</dbReference>
<feature type="region of interest" description="Disordered" evidence="6">
    <location>
        <begin position="295"/>
        <end position="324"/>
    </location>
</feature>
<keyword evidence="3 5" id="KW-0819">tRNA processing</keyword>
<dbReference type="GO" id="GO:0031119">
    <property type="term" value="P:tRNA pseudouridine synthesis"/>
    <property type="evidence" value="ECO:0007669"/>
    <property type="project" value="UniProtKB-UniRule"/>
</dbReference>
<dbReference type="Pfam" id="PF01509">
    <property type="entry name" value="TruB_N"/>
    <property type="match status" value="1"/>
</dbReference>
<dbReference type="GO" id="GO:1990481">
    <property type="term" value="P:mRNA pseudouridine synthesis"/>
    <property type="evidence" value="ECO:0007669"/>
    <property type="project" value="TreeGrafter"/>
</dbReference>
<evidence type="ECO:0000259" key="9">
    <source>
        <dbReference type="Pfam" id="PF16198"/>
    </source>
</evidence>
<dbReference type="OrthoDB" id="9802309at2"/>
<name>A0A2M9D231_9MICO</name>
<accession>A0A2M9D231</accession>
<organism evidence="10 11">
    <name type="scientific">Salinibacterium amurskyense</name>
    <dbReference type="NCBI Taxonomy" id="205941"/>
    <lineage>
        <taxon>Bacteria</taxon>
        <taxon>Bacillati</taxon>
        <taxon>Actinomycetota</taxon>
        <taxon>Actinomycetes</taxon>
        <taxon>Micrococcales</taxon>
        <taxon>Microbacteriaceae</taxon>
        <taxon>Salinibacterium</taxon>
    </lineage>
</organism>
<evidence type="ECO:0000256" key="3">
    <source>
        <dbReference type="ARBA" id="ARBA00022694"/>
    </source>
</evidence>
<dbReference type="Pfam" id="PF16198">
    <property type="entry name" value="TruB_C_2"/>
    <property type="match status" value="1"/>
</dbReference>
<dbReference type="GO" id="GO:0003723">
    <property type="term" value="F:RNA binding"/>
    <property type="evidence" value="ECO:0007669"/>
    <property type="project" value="InterPro"/>
</dbReference>
<dbReference type="InterPro" id="IPR015225">
    <property type="entry name" value="tRNA_psdUridine_synth_fam2_C"/>
</dbReference>
<keyword evidence="4 5" id="KW-0413">Isomerase</keyword>
<feature type="domain" description="Pseudouridine synthase II N-terminal" evidence="7">
    <location>
        <begin position="31"/>
        <end position="185"/>
    </location>
</feature>
<comment type="caution">
    <text evidence="10">The sequence shown here is derived from an EMBL/GenBank/DDBJ whole genome shotgun (WGS) entry which is preliminary data.</text>
</comment>
<dbReference type="RefSeq" id="WP_100390016.1">
    <property type="nucleotide sequence ID" value="NZ_BMZU01000001.1"/>
</dbReference>
<evidence type="ECO:0000313" key="10">
    <source>
        <dbReference type="EMBL" id="PJJ78113.1"/>
    </source>
</evidence>
<dbReference type="SUPFAM" id="SSF55120">
    <property type="entry name" value="Pseudouridine synthase"/>
    <property type="match status" value="1"/>
</dbReference>
<evidence type="ECO:0000256" key="1">
    <source>
        <dbReference type="ARBA" id="ARBA00000385"/>
    </source>
</evidence>
<sequence>MAKPPRNPASGILFVDKPQGITSHGVVSRARKSVGTRKIGHAGTLDPMATGLLVLGANNATRLLTYLVGLDKQYTATIRLGASSTTDDAEGELSEPVDAAALAAVSDEDIAHAVANLTGAISQRPSSVSAIKVDGKRAYTLARAGEDVVLAERTVTVSRFEVLETARGEFIDLKVLVDCSSGTYIRALARDLGEALNVGGHLTVLRRTKVGPFSVENASALDSDLETQLVAPAVVAAQLFETVQLDAEQSKDLSDGKRIALEPQQASPIAALAPDGRLQGLIHIVDGRARVLSNFPRDAQPLEPQEHTATEGEPASEEGTPNNG</sequence>
<dbReference type="AlphaFoldDB" id="A0A2M9D231"/>
<feature type="domain" description="tRNA pseudouridine synthase II TruB subfamily 2 C-terminal" evidence="8">
    <location>
        <begin position="240"/>
        <end position="295"/>
    </location>
</feature>
<evidence type="ECO:0000259" key="8">
    <source>
        <dbReference type="Pfam" id="PF09142"/>
    </source>
</evidence>
<protein>
    <recommendedName>
        <fullName evidence="5">tRNA pseudouridine synthase B</fullName>
        <ecNumber evidence="5">5.4.99.25</ecNumber>
    </recommendedName>
    <alternativeName>
        <fullName evidence="5">tRNA pseudouridine(55) synthase</fullName>
        <shortName evidence="5">Psi55 synthase</shortName>
    </alternativeName>
    <alternativeName>
        <fullName evidence="5">tRNA pseudouridylate synthase</fullName>
    </alternativeName>
    <alternativeName>
        <fullName evidence="5">tRNA-uridine isomerase</fullName>
    </alternativeName>
</protein>
<gene>
    <name evidence="5" type="primary">truB</name>
    <name evidence="10" type="ORF">CLV85_2568</name>
</gene>
<dbReference type="InterPro" id="IPR020103">
    <property type="entry name" value="PsdUridine_synth_cat_dom_sf"/>
</dbReference>
<evidence type="ECO:0000256" key="4">
    <source>
        <dbReference type="ARBA" id="ARBA00023235"/>
    </source>
</evidence>
<dbReference type="InterPro" id="IPR036974">
    <property type="entry name" value="PUA_sf"/>
</dbReference>
<evidence type="ECO:0000256" key="6">
    <source>
        <dbReference type="SAM" id="MobiDB-lite"/>
    </source>
</evidence>